<dbReference type="InterPro" id="IPR001906">
    <property type="entry name" value="Terpene_synth_N"/>
</dbReference>
<dbReference type="InterPro" id="IPR036965">
    <property type="entry name" value="Terpene_synth_N_sf"/>
</dbReference>
<evidence type="ECO:0000313" key="2">
    <source>
        <dbReference type="EMBL" id="RHN44250.1"/>
    </source>
</evidence>
<dbReference type="Gramene" id="rna38346">
    <property type="protein sequence ID" value="RHN44250.1"/>
    <property type="gene ID" value="gene38346"/>
</dbReference>
<reference evidence="2" key="1">
    <citation type="journal article" date="2018" name="Nat. Plants">
        <title>Whole-genome landscape of Medicago truncatula symbiotic genes.</title>
        <authorList>
            <person name="Pecrix Y."/>
            <person name="Gamas P."/>
            <person name="Carrere S."/>
        </authorList>
    </citation>
    <scope>NUCLEOTIDE SEQUENCE</scope>
    <source>
        <tissue evidence="2">Leaves</tissue>
    </source>
</reference>
<organism evidence="2">
    <name type="scientific">Medicago truncatula</name>
    <name type="common">Barrel medic</name>
    <name type="synonym">Medicago tribuloides</name>
    <dbReference type="NCBI Taxonomy" id="3880"/>
    <lineage>
        <taxon>Eukaryota</taxon>
        <taxon>Viridiplantae</taxon>
        <taxon>Streptophyta</taxon>
        <taxon>Embryophyta</taxon>
        <taxon>Tracheophyta</taxon>
        <taxon>Spermatophyta</taxon>
        <taxon>Magnoliopsida</taxon>
        <taxon>eudicotyledons</taxon>
        <taxon>Gunneridae</taxon>
        <taxon>Pentapetalae</taxon>
        <taxon>rosids</taxon>
        <taxon>fabids</taxon>
        <taxon>Fabales</taxon>
        <taxon>Fabaceae</taxon>
        <taxon>Papilionoideae</taxon>
        <taxon>50 kb inversion clade</taxon>
        <taxon>NPAAA clade</taxon>
        <taxon>Hologalegina</taxon>
        <taxon>IRL clade</taxon>
        <taxon>Trifolieae</taxon>
        <taxon>Medicago</taxon>
    </lineage>
</organism>
<dbReference type="SUPFAM" id="SSF48239">
    <property type="entry name" value="Terpenoid cyclases/Protein prenyltransferases"/>
    <property type="match status" value="1"/>
</dbReference>
<gene>
    <name evidence="2" type="ORF">MtrunA17_Chr7g0217351</name>
</gene>
<feature type="domain" description="Terpene synthase N-terminal" evidence="1">
    <location>
        <begin position="49"/>
        <end position="218"/>
    </location>
</feature>
<dbReference type="GO" id="GO:0010333">
    <property type="term" value="F:terpene synthase activity"/>
    <property type="evidence" value="ECO:0007669"/>
    <property type="project" value="InterPro"/>
</dbReference>
<dbReference type="Gene3D" id="1.50.10.130">
    <property type="entry name" value="Terpene synthase, N-terminal domain"/>
    <property type="match status" value="1"/>
</dbReference>
<dbReference type="GO" id="GO:0016114">
    <property type="term" value="P:terpenoid biosynthetic process"/>
    <property type="evidence" value="ECO:0007669"/>
    <property type="project" value="InterPro"/>
</dbReference>
<dbReference type="EC" id="4.2.3.46" evidence="2"/>
<dbReference type="Proteomes" id="UP000265566">
    <property type="component" value="Chromosome 7"/>
</dbReference>
<evidence type="ECO:0000259" key="1">
    <source>
        <dbReference type="Pfam" id="PF01397"/>
    </source>
</evidence>
<comment type="caution">
    <text evidence="2">The sequence shown here is derived from an EMBL/GenBank/DDBJ whole genome shotgun (WGS) entry which is preliminary data.</text>
</comment>
<keyword evidence="2" id="KW-0456">Lyase</keyword>
<protein>
    <submittedName>
        <fullName evidence="2">Putative alpha-farnesene synthase</fullName>
        <ecNumber evidence="2">4.2.3.46</ecNumber>
    </submittedName>
</protein>
<dbReference type="InterPro" id="IPR008930">
    <property type="entry name" value="Terpenoid_cyclase/PrenylTrfase"/>
</dbReference>
<dbReference type="PANTHER" id="PTHR31225:SF94">
    <property type="entry name" value="ALPHA-FARNESENE SYNTHASE"/>
    <property type="match status" value="1"/>
</dbReference>
<sequence length="299" mass="35642">MDIHPLKLDDFYWIVNELFSSIHYHQNLNLSILSFLILNSYNNNNNNNNIVQYIFVQKEEFVVQLNKWVIEVKRHFVQELDILQKLEFVDWIQKLGLANHFEREIDEFLETIFVSVQNFNKISVQQNMHVSALCFKLLRQHGYNVFPSDILSNFLDVMDNKFSSNAKDIIELLEASHLGLEDEIILDDAKIFAKNWLKDAFISYSINIKVVERVVHALELPSHWRVPWFDLKWHVKQYQANKDMDHVLLELTKLNFNITQAKLQKEVKELSRYIFLARERNKLFLEEIIFVVAKKKSFV</sequence>
<name>A0A396GT68_MEDTR</name>
<dbReference type="EMBL" id="PSQE01000007">
    <property type="protein sequence ID" value="RHN44250.1"/>
    <property type="molecule type" value="Genomic_DNA"/>
</dbReference>
<dbReference type="Pfam" id="PF01397">
    <property type="entry name" value="Terpene_synth"/>
    <property type="match status" value="1"/>
</dbReference>
<dbReference type="InterPro" id="IPR050148">
    <property type="entry name" value="Terpene_synthase-like"/>
</dbReference>
<accession>A0A396GT68</accession>
<dbReference type="AlphaFoldDB" id="A0A396GT68"/>
<dbReference type="PANTHER" id="PTHR31225">
    <property type="entry name" value="OS04G0344100 PROTEIN-RELATED"/>
    <property type="match status" value="1"/>
</dbReference>
<proteinExistence type="predicted"/>